<dbReference type="OrthoDB" id="9132139at2"/>
<dbReference type="Pfam" id="PF13302">
    <property type="entry name" value="Acetyltransf_3"/>
    <property type="match status" value="1"/>
</dbReference>
<dbReference type="EMBL" id="VDUX01000003">
    <property type="protein sequence ID" value="TXL61385.1"/>
    <property type="molecule type" value="Genomic_DNA"/>
</dbReference>
<proteinExistence type="predicted"/>
<dbReference type="PROSITE" id="PS51186">
    <property type="entry name" value="GNAT"/>
    <property type="match status" value="1"/>
</dbReference>
<feature type="domain" description="N-acetyltransferase" evidence="1">
    <location>
        <begin position="81"/>
        <end position="245"/>
    </location>
</feature>
<dbReference type="Proteomes" id="UP000321571">
    <property type="component" value="Unassembled WGS sequence"/>
</dbReference>
<reference evidence="2 3" key="1">
    <citation type="submission" date="2019-06" db="EMBL/GenBank/DDBJ databases">
        <title>Aeromicrobium sp. nov., isolated from a maize field.</title>
        <authorList>
            <person name="Lin S.-Y."/>
            <person name="Tsai C.-F."/>
            <person name="Young C.-C."/>
        </authorList>
    </citation>
    <scope>NUCLEOTIDE SEQUENCE [LARGE SCALE GENOMIC DNA]</scope>
    <source>
        <strain evidence="2 3">CC-CFT486</strain>
    </source>
</reference>
<comment type="caution">
    <text evidence="2">The sequence shown here is derived from an EMBL/GenBank/DDBJ whole genome shotgun (WGS) entry which is preliminary data.</text>
</comment>
<keyword evidence="3" id="KW-1185">Reference proteome</keyword>
<dbReference type="GO" id="GO:0016747">
    <property type="term" value="F:acyltransferase activity, transferring groups other than amino-acyl groups"/>
    <property type="evidence" value="ECO:0007669"/>
    <property type="project" value="InterPro"/>
</dbReference>
<dbReference type="InterPro" id="IPR000182">
    <property type="entry name" value="GNAT_dom"/>
</dbReference>
<evidence type="ECO:0000313" key="2">
    <source>
        <dbReference type="EMBL" id="TXL61385.1"/>
    </source>
</evidence>
<dbReference type="PANTHER" id="PTHR43792">
    <property type="entry name" value="GNAT FAMILY, PUTATIVE (AFU_ORTHOLOGUE AFUA_3G00765)-RELATED-RELATED"/>
    <property type="match status" value="1"/>
</dbReference>
<dbReference type="InterPro" id="IPR016181">
    <property type="entry name" value="Acyl_CoA_acyltransferase"/>
</dbReference>
<protein>
    <submittedName>
        <fullName evidence="2">GNAT family N-acetyltransferase</fullName>
    </submittedName>
</protein>
<dbReference type="SUPFAM" id="SSF55729">
    <property type="entry name" value="Acyl-CoA N-acyltransferases (Nat)"/>
    <property type="match status" value="1"/>
</dbReference>
<organism evidence="2 3">
    <name type="scientific">Aeromicrobium terrae</name>
    <dbReference type="NCBI Taxonomy" id="2498846"/>
    <lineage>
        <taxon>Bacteria</taxon>
        <taxon>Bacillati</taxon>
        <taxon>Actinomycetota</taxon>
        <taxon>Actinomycetes</taxon>
        <taxon>Propionibacteriales</taxon>
        <taxon>Nocardioidaceae</taxon>
        <taxon>Aeromicrobium</taxon>
    </lineage>
</organism>
<dbReference type="AlphaFoldDB" id="A0A5C8NKJ1"/>
<sequence>MTTYTFGIRGHLDDHWAAWLGDLRVTRSADGTSTLTGPVRDQAHLHGILGGLRDIGAELCSLNVVEDVAPTLPHPVRTKRLTLRAARPDDADAIWQYRRLPEVGAWLTEIPTDLDAYRATFTDPGRLATTVIVELDGTIIGDFMLRVDDAWAQAEVRDQARGTQAELGSVLDPAFHGHGYATEAMRALLRVCFDDLGVRRVTANAFLANEASCRLMERLGMRREHHAVAESLHRSGAWLDTVDYALLSHEFTHHTKE</sequence>
<dbReference type="Gene3D" id="3.40.630.30">
    <property type="match status" value="1"/>
</dbReference>
<name>A0A5C8NKJ1_9ACTN</name>
<keyword evidence="2" id="KW-0808">Transferase</keyword>
<gene>
    <name evidence="2" type="ORF">FHP06_08120</name>
</gene>
<dbReference type="RefSeq" id="WP_147685615.1">
    <property type="nucleotide sequence ID" value="NZ_VDUX01000003.1"/>
</dbReference>
<evidence type="ECO:0000313" key="3">
    <source>
        <dbReference type="Proteomes" id="UP000321571"/>
    </source>
</evidence>
<evidence type="ECO:0000259" key="1">
    <source>
        <dbReference type="PROSITE" id="PS51186"/>
    </source>
</evidence>
<dbReference type="InterPro" id="IPR051531">
    <property type="entry name" value="N-acetyltransferase"/>
</dbReference>
<accession>A0A5C8NKJ1</accession>